<reference evidence="7" key="1">
    <citation type="submission" date="2018-09" db="EMBL/GenBank/DDBJ databases">
        <authorList>
            <person name="Kim I."/>
        </authorList>
    </citation>
    <scope>NUCLEOTIDE SEQUENCE [LARGE SCALE GENOMIC DNA]</scope>
    <source>
        <strain evidence="7">DD4a</strain>
    </source>
</reference>
<comment type="caution">
    <text evidence="6">The sequence shown here is derived from an EMBL/GenBank/DDBJ whole genome shotgun (WGS) entry which is preliminary data.</text>
</comment>
<name>A0A3A1TQY1_9MICO</name>
<comment type="similarity">
    <text evidence="2">Belongs to the glycosyltransferase 2 family.</text>
</comment>
<dbReference type="RefSeq" id="WP_119483768.1">
    <property type="nucleotide sequence ID" value="NZ_QXTG01000004.1"/>
</dbReference>
<proteinExistence type="inferred from homology"/>
<protein>
    <submittedName>
        <fullName evidence="6">Glycosyltransferase family 2 protein</fullName>
    </submittedName>
</protein>
<dbReference type="InterPro" id="IPR001173">
    <property type="entry name" value="Glyco_trans_2-like"/>
</dbReference>
<keyword evidence="3" id="KW-0328">Glycosyltransferase</keyword>
<dbReference type="GO" id="GO:0016757">
    <property type="term" value="F:glycosyltransferase activity"/>
    <property type="evidence" value="ECO:0007669"/>
    <property type="project" value="UniProtKB-KW"/>
</dbReference>
<dbReference type="PANTHER" id="PTHR43179:SF12">
    <property type="entry name" value="GALACTOFURANOSYLTRANSFERASE GLFT2"/>
    <property type="match status" value="1"/>
</dbReference>
<dbReference type="SUPFAM" id="SSF53448">
    <property type="entry name" value="Nucleotide-diphospho-sugar transferases"/>
    <property type="match status" value="1"/>
</dbReference>
<comment type="pathway">
    <text evidence="1">Cell wall biogenesis; cell wall polysaccharide biosynthesis.</text>
</comment>
<evidence type="ECO:0000259" key="5">
    <source>
        <dbReference type="Pfam" id="PF00535"/>
    </source>
</evidence>
<keyword evidence="7" id="KW-1185">Reference proteome</keyword>
<dbReference type="Gene3D" id="3.90.550.10">
    <property type="entry name" value="Spore Coat Polysaccharide Biosynthesis Protein SpsA, Chain A"/>
    <property type="match status" value="1"/>
</dbReference>
<dbReference type="EMBL" id="QXTG01000004">
    <property type="protein sequence ID" value="RIX26086.1"/>
    <property type="molecule type" value="Genomic_DNA"/>
</dbReference>
<keyword evidence="4 6" id="KW-0808">Transferase</keyword>
<dbReference type="Pfam" id="PF00535">
    <property type="entry name" value="Glycos_transf_2"/>
    <property type="match status" value="1"/>
</dbReference>
<dbReference type="PANTHER" id="PTHR43179">
    <property type="entry name" value="RHAMNOSYLTRANSFERASE WBBL"/>
    <property type="match status" value="1"/>
</dbReference>
<evidence type="ECO:0000256" key="4">
    <source>
        <dbReference type="ARBA" id="ARBA00022679"/>
    </source>
</evidence>
<accession>A0A3A1TQY1</accession>
<dbReference type="OrthoDB" id="9806824at2"/>
<evidence type="ECO:0000256" key="1">
    <source>
        <dbReference type="ARBA" id="ARBA00004776"/>
    </source>
</evidence>
<dbReference type="InterPro" id="IPR029044">
    <property type="entry name" value="Nucleotide-diphossugar_trans"/>
</dbReference>
<evidence type="ECO:0000256" key="3">
    <source>
        <dbReference type="ARBA" id="ARBA00022676"/>
    </source>
</evidence>
<dbReference type="AlphaFoldDB" id="A0A3A1TQY1"/>
<evidence type="ECO:0000313" key="7">
    <source>
        <dbReference type="Proteomes" id="UP000265742"/>
    </source>
</evidence>
<feature type="domain" description="Glycosyltransferase 2-like" evidence="5">
    <location>
        <begin position="5"/>
        <end position="176"/>
    </location>
</feature>
<evidence type="ECO:0000313" key="6">
    <source>
        <dbReference type="EMBL" id="RIX26086.1"/>
    </source>
</evidence>
<organism evidence="6 7">
    <name type="scientific">Amnibacterium setariae</name>
    <dbReference type="NCBI Taxonomy" id="2306585"/>
    <lineage>
        <taxon>Bacteria</taxon>
        <taxon>Bacillati</taxon>
        <taxon>Actinomycetota</taxon>
        <taxon>Actinomycetes</taxon>
        <taxon>Micrococcales</taxon>
        <taxon>Microbacteriaceae</taxon>
        <taxon>Amnibacterium</taxon>
    </lineage>
</organism>
<evidence type="ECO:0000256" key="2">
    <source>
        <dbReference type="ARBA" id="ARBA00006739"/>
    </source>
</evidence>
<dbReference type="Proteomes" id="UP000265742">
    <property type="component" value="Unassembled WGS sequence"/>
</dbReference>
<gene>
    <name evidence="6" type="ORF">D1781_17245</name>
</gene>
<sequence length="282" mass="30524">MITALLACYNRRALTERALRSLLGAGAAAGLEIRVVLYDDGSTDGTADAARAIVPEERLEVLQGAGDAFWARSMATAEQHALADARDGDHLLWLNDDVVLAPGALTMLVDVLDDRTDRLAVGATTDPETGLVNYGGYIRSGVHPLRFRHLQPNGTAQPVATLNGNCVLVPVEAARRIGGIQGSYSHGLADIDYGLRANRAGVVPLLAPAPIGTCPSHPPERRRPLREEWARFRSVKGGGHPASMRRVLQEVRPRTWPVFFASSYATWWLRALRNAARRSPTG</sequence>